<dbReference type="EMBL" id="JACIDW010000013">
    <property type="protein sequence ID" value="MBB3965969.1"/>
    <property type="molecule type" value="Genomic_DNA"/>
</dbReference>
<proteinExistence type="predicted"/>
<evidence type="ECO:0000313" key="2">
    <source>
        <dbReference type="Proteomes" id="UP000582090"/>
    </source>
</evidence>
<sequence>MTDPTSFNEIHLINHTVVHWLHADEGWEIAAYRTSSGGGMMRSVTGDLIKRTSAGGPGTQEFSDALGAVMLITCTKLQSDRLNGPRR</sequence>
<reference evidence="1 2" key="1">
    <citation type="submission" date="2020-08" db="EMBL/GenBank/DDBJ databases">
        <title>Genomic Encyclopedia of Type Strains, Phase IV (KMG-IV): sequencing the most valuable type-strain genomes for metagenomic binning, comparative biology and taxonomic classification.</title>
        <authorList>
            <person name="Goeker M."/>
        </authorList>
    </citation>
    <scope>NUCLEOTIDE SEQUENCE [LARGE SCALE GENOMIC DNA]</scope>
    <source>
        <strain evidence="1 2">DSM 26575</strain>
    </source>
</reference>
<accession>A0A7W6CTL0</accession>
<evidence type="ECO:0000313" key="1">
    <source>
        <dbReference type="EMBL" id="MBB3965969.1"/>
    </source>
</evidence>
<keyword evidence="2" id="KW-1185">Reference proteome</keyword>
<comment type="caution">
    <text evidence="1">The sequence shown here is derived from an EMBL/GenBank/DDBJ whole genome shotgun (WGS) entry which is preliminary data.</text>
</comment>
<name>A0A7W6CTL0_9HYPH</name>
<gene>
    <name evidence="1" type="ORF">GGQ67_003650</name>
</gene>
<dbReference type="Proteomes" id="UP000582090">
    <property type="component" value="Unassembled WGS sequence"/>
</dbReference>
<dbReference type="RefSeq" id="WP_183901482.1">
    <property type="nucleotide sequence ID" value="NZ_JACIDW010000013.1"/>
</dbReference>
<organism evidence="1 2">
    <name type="scientific">Rhizobium metallidurans</name>
    <dbReference type="NCBI Taxonomy" id="1265931"/>
    <lineage>
        <taxon>Bacteria</taxon>
        <taxon>Pseudomonadati</taxon>
        <taxon>Pseudomonadota</taxon>
        <taxon>Alphaproteobacteria</taxon>
        <taxon>Hyphomicrobiales</taxon>
        <taxon>Rhizobiaceae</taxon>
        <taxon>Rhizobium/Agrobacterium group</taxon>
        <taxon>Rhizobium</taxon>
    </lineage>
</organism>
<dbReference type="AlphaFoldDB" id="A0A7W6CTL0"/>
<protein>
    <submittedName>
        <fullName evidence="1">Uncharacterized protein</fullName>
    </submittedName>
</protein>